<sequence>MPSGHAEAELAKPEEKKPPCKICCACPETRKARDDCVVFNGEDACEQQIEAHKACLRAQGFKVARIAT</sequence>
<dbReference type="PROSITE" id="PS51808">
    <property type="entry name" value="CHCH"/>
    <property type="match status" value="1"/>
</dbReference>
<keyword evidence="10" id="KW-1185">Reference proteome</keyword>
<dbReference type="SUPFAM" id="SSF47072">
    <property type="entry name" value="Cysteine alpha-hairpin motif"/>
    <property type="match status" value="1"/>
</dbReference>
<reference evidence="9 10" key="1">
    <citation type="journal article" date="2024" name="Science">
        <title>Giant polyketide synthase enzymes in the biosynthesis of giant marine polyether toxins.</title>
        <authorList>
            <person name="Fallon T.R."/>
            <person name="Shende V.V."/>
            <person name="Wierzbicki I.H."/>
            <person name="Pendleton A.L."/>
            <person name="Watervoot N.F."/>
            <person name="Auber R.P."/>
            <person name="Gonzalez D.J."/>
            <person name="Wisecaver J.H."/>
            <person name="Moore B.S."/>
        </authorList>
    </citation>
    <scope>NUCLEOTIDE SEQUENCE [LARGE SCALE GENOMIC DNA]</scope>
    <source>
        <strain evidence="9 10">12B1</strain>
    </source>
</reference>
<keyword evidence="4 8" id="KW-0186">Copper</keyword>
<dbReference type="InterPro" id="IPR007745">
    <property type="entry name" value="Cyt_c_oxidase_Cu-chaperone"/>
</dbReference>
<name>A0AB34JTK2_PRYPA</name>
<dbReference type="Pfam" id="PF05051">
    <property type="entry name" value="COX17"/>
    <property type="match status" value="1"/>
</dbReference>
<evidence type="ECO:0000256" key="8">
    <source>
        <dbReference type="PIRSR" id="PIRSR607745-1"/>
    </source>
</evidence>
<comment type="similarity">
    <text evidence="2">Belongs to the COX17 family.</text>
</comment>
<dbReference type="Gene3D" id="1.10.287.1130">
    <property type="entry name" value="CytochromE C oxidase copper chaperone"/>
    <property type="match status" value="1"/>
</dbReference>
<comment type="caution">
    <text evidence="9">The sequence shown here is derived from an EMBL/GenBank/DDBJ whole genome shotgun (WGS) entry which is preliminary data.</text>
</comment>
<comment type="subcellular location">
    <subcellularLocation>
        <location evidence="1">Mitochondrion intermembrane space</location>
    </subcellularLocation>
</comment>
<proteinExistence type="inferred from homology"/>
<dbReference type="GO" id="GO:0005507">
    <property type="term" value="F:copper ion binding"/>
    <property type="evidence" value="ECO:0007669"/>
    <property type="project" value="InterPro"/>
</dbReference>
<evidence type="ECO:0000313" key="9">
    <source>
        <dbReference type="EMBL" id="KAL1525633.1"/>
    </source>
</evidence>
<dbReference type="PANTHER" id="PTHR16719:SF0">
    <property type="entry name" value="CYTOCHROME C OXIDASE COPPER CHAPERONE"/>
    <property type="match status" value="1"/>
</dbReference>
<keyword evidence="5" id="KW-0496">Mitochondrion</keyword>
<dbReference type="InterPro" id="IPR009069">
    <property type="entry name" value="Cys_alpha_HP_mot_SF"/>
</dbReference>
<evidence type="ECO:0000256" key="6">
    <source>
        <dbReference type="ARBA" id="ARBA00023157"/>
    </source>
</evidence>
<dbReference type="GO" id="GO:0016531">
    <property type="term" value="F:copper chaperone activity"/>
    <property type="evidence" value="ECO:0007669"/>
    <property type="project" value="InterPro"/>
</dbReference>
<evidence type="ECO:0000256" key="7">
    <source>
        <dbReference type="ARBA" id="ARBA00023186"/>
    </source>
</evidence>
<evidence type="ECO:0000256" key="2">
    <source>
        <dbReference type="ARBA" id="ARBA00009241"/>
    </source>
</evidence>
<gene>
    <name evidence="9" type="ORF">AB1Y20_020486</name>
</gene>
<evidence type="ECO:0008006" key="11">
    <source>
        <dbReference type="Google" id="ProtNLM"/>
    </source>
</evidence>
<keyword evidence="3 8" id="KW-0479">Metal-binding</keyword>
<dbReference type="GO" id="GO:0005758">
    <property type="term" value="C:mitochondrial intermembrane space"/>
    <property type="evidence" value="ECO:0007669"/>
    <property type="project" value="UniProtKB-SubCell"/>
</dbReference>
<evidence type="ECO:0000256" key="3">
    <source>
        <dbReference type="ARBA" id="ARBA00022723"/>
    </source>
</evidence>
<feature type="binding site" evidence="8">
    <location>
        <position position="24"/>
    </location>
    <ligand>
        <name>Cu cation</name>
        <dbReference type="ChEBI" id="CHEBI:23378"/>
    </ligand>
</feature>
<dbReference type="AlphaFoldDB" id="A0AB34JTK2"/>
<protein>
    <recommendedName>
        <fullName evidence="11">Cytochrome c oxidase copper chaperone</fullName>
    </recommendedName>
</protein>
<evidence type="ECO:0000313" key="10">
    <source>
        <dbReference type="Proteomes" id="UP001515480"/>
    </source>
</evidence>
<keyword evidence="7" id="KW-0143">Chaperone</keyword>
<evidence type="ECO:0000256" key="4">
    <source>
        <dbReference type="ARBA" id="ARBA00023008"/>
    </source>
</evidence>
<evidence type="ECO:0000256" key="1">
    <source>
        <dbReference type="ARBA" id="ARBA00004569"/>
    </source>
</evidence>
<evidence type="ECO:0000256" key="5">
    <source>
        <dbReference type="ARBA" id="ARBA00023128"/>
    </source>
</evidence>
<feature type="binding site" evidence="8">
    <location>
        <position position="23"/>
    </location>
    <ligand>
        <name>Cu cation</name>
        <dbReference type="ChEBI" id="CHEBI:23378"/>
    </ligand>
</feature>
<keyword evidence="6" id="KW-1015">Disulfide bond</keyword>
<organism evidence="9 10">
    <name type="scientific">Prymnesium parvum</name>
    <name type="common">Toxic golden alga</name>
    <dbReference type="NCBI Taxonomy" id="97485"/>
    <lineage>
        <taxon>Eukaryota</taxon>
        <taxon>Haptista</taxon>
        <taxon>Haptophyta</taxon>
        <taxon>Prymnesiophyceae</taxon>
        <taxon>Prymnesiales</taxon>
        <taxon>Prymnesiaceae</taxon>
        <taxon>Prymnesium</taxon>
    </lineage>
</organism>
<dbReference type="EMBL" id="JBGBPQ010000004">
    <property type="protein sequence ID" value="KAL1525633.1"/>
    <property type="molecule type" value="Genomic_DNA"/>
</dbReference>
<dbReference type="Proteomes" id="UP001515480">
    <property type="component" value="Unassembled WGS sequence"/>
</dbReference>
<dbReference type="PANTHER" id="PTHR16719">
    <property type="entry name" value="CYTOCHROME C OXIDASE COPPER CHAPERONE"/>
    <property type="match status" value="1"/>
</dbReference>
<accession>A0AB34JTK2</accession>